<dbReference type="InterPro" id="IPR003829">
    <property type="entry name" value="Pirin_N_dom"/>
</dbReference>
<dbReference type="RefSeq" id="WP_281448525.1">
    <property type="nucleotide sequence ID" value="NZ_JASBAO010000001.1"/>
</dbReference>
<dbReference type="Gene3D" id="2.60.120.10">
    <property type="entry name" value="Jelly Rolls"/>
    <property type="match status" value="2"/>
</dbReference>
<dbReference type="InterPro" id="IPR012093">
    <property type="entry name" value="Pirin"/>
</dbReference>
<reference evidence="5" key="1">
    <citation type="submission" date="2023-05" db="EMBL/GenBank/DDBJ databases">
        <title>Whole genome sequence of Commensalibacter sp.</title>
        <authorList>
            <person name="Charoenyingcharoen P."/>
            <person name="Yukphan P."/>
        </authorList>
    </citation>
    <scope>NUCLEOTIDE SEQUENCE</scope>
    <source>
        <strain evidence="5">TBRC 16381</strain>
    </source>
</reference>
<evidence type="ECO:0000259" key="3">
    <source>
        <dbReference type="Pfam" id="PF02678"/>
    </source>
</evidence>
<dbReference type="CDD" id="cd02247">
    <property type="entry name" value="cupin_pirin_C"/>
    <property type="match status" value="1"/>
</dbReference>
<evidence type="ECO:0000313" key="6">
    <source>
        <dbReference type="Proteomes" id="UP001431634"/>
    </source>
</evidence>
<organism evidence="5 6">
    <name type="scientific">Commensalibacter oyaizuii</name>
    <dbReference type="NCBI Taxonomy" id="3043873"/>
    <lineage>
        <taxon>Bacteria</taxon>
        <taxon>Pseudomonadati</taxon>
        <taxon>Pseudomonadota</taxon>
        <taxon>Alphaproteobacteria</taxon>
        <taxon>Acetobacterales</taxon>
        <taxon>Acetobacteraceae</taxon>
    </lineage>
</organism>
<dbReference type="InterPro" id="IPR014710">
    <property type="entry name" value="RmlC-like_jellyroll"/>
</dbReference>
<comment type="similarity">
    <text evidence="1 2">Belongs to the pirin family.</text>
</comment>
<evidence type="ECO:0000259" key="4">
    <source>
        <dbReference type="Pfam" id="PF05726"/>
    </source>
</evidence>
<accession>A0ABT6Q2R5</accession>
<dbReference type="Pfam" id="PF02678">
    <property type="entry name" value="Pirin"/>
    <property type="match status" value="1"/>
</dbReference>
<evidence type="ECO:0000256" key="2">
    <source>
        <dbReference type="RuleBase" id="RU003457"/>
    </source>
</evidence>
<dbReference type="EMBL" id="JASBAO010000001">
    <property type="protein sequence ID" value="MDI2091431.1"/>
    <property type="molecule type" value="Genomic_DNA"/>
</dbReference>
<dbReference type="Pfam" id="PF05726">
    <property type="entry name" value="Pirin_C"/>
    <property type="match status" value="1"/>
</dbReference>
<sequence length="282" mass="31415">MKKVIDIRTQPAKHWVGDGFPVRTLFSYHEGKELSPFLLLDYASPYYFAPSIEKRGVGQHPHRGFETVTIMYKGEVAHRDSTGKSGIIGPGDIQWMTAGSGILHDEFHSEAFTQSGGEFEVVQLWINLPAHHKMTPPNYQTLTNNNIPTVHLSNHQGYLRVIAGQFQEQHGPANTFTPMNIFDVNLKQDATIPFTLPIGWTTIIVVLHGSITINNDSTVTKEHIVLMDTIGQKLEVKANCDAAFLVLNGEPINEDVVGYGPFVMNTKQEITQAIQDFNSGNF</sequence>
<dbReference type="InterPro" id="IPR053186">
    <property type="entry name" value="QDO-related"/>
</dbReference>
<proteinExistence type="inferred from homology"/>
<dbReference type="InterPro" id="IPR008778">
    <property type="entry name" value="Pirin_C_dom"/>
</dbReference>
<feature type="domain" description="Pirin C-terminal" evidence="4">
    <location>
        <begin position="182"/>
        <end position="282"/>
    </location>
</feature>
<evidence type="ECO:0000256" key="1">
    <source>
        <dbReference type="ARBA" id="ARBA00008416"/>
    </source>
</evidence>
<evidence type="ECO:0000313" key="5">
    <source>
        <dbReference type="EMBL" id="MDI2091431.1"/>
    </source>
</evidence>
<dbReference type="Proteomes" id="UP001431634">
    <property type="component" value="Unassembled WGS sequence"/>
</dbReference>
<name>A0ABT6Q2R5_9PROT</name>
<protein>
    <submittedName>
        <fullName evidence="5">Pirin family protein</fullName>
    </submittedName>
</protein>
<dbReference type="CDD" id="cd02909">
    <property type="entry name" value="cupin_pirin_N"/>
    <property type="match status" value="1"/>
</dbReference>
<dbReference type="PIRSF" id="PIRSF006232">
    <property type="entry name" value="Pirin"/>
    <property type="match status" value="1"/>
</dbReference>
<gene>
    <name evidence="5" type="ORF">QJV27_08620</name>
</gene>
<dbReference type="SUPFAM" id="SSF51182">
    <property type="entry name" value="RmlC-like cupins"/>
    <property type="match status" value="1"/>
</dbReference>
<comment type="caution">
    <text evidence="5">The sequence shown here is derived from an EMBL/GenBank/DDBJ whole genome shotgun (WGS) entry which is preliminary data.</text>
</comment>
<keyword evidence="6" id="KW-1185">Reference proteome</keyword>
<dbReference type="PANTHER" id="PTHR43594">
    <property type="entry name" value="QUERCETIN 2,3-DIOXYGENASE"/>
    <property type="match status" value="1"/>
</dbReference>
<dbReference type="InterPro" id="IPR011051">
    <property type="entry name" value="RmlC_Cupin_sf"/>
</dbReference>
<feature type="domain" description="Pirin N-terminal" evidence="3">
    <location>
        <begin position="24"/>
        <end position="126"/>
    </location>
</feature>
<dbReference type="PANTHER" id="PTHR43594:SF1">
    <property type="entry name" value="QUERCETIN 2,3-DIOXYGENASE PA2418-RELATED"/>
    <property type="match status" value="1"/>
</dbReference>